<accession>A0ABU5MSR5</accession>
<name>A0ABU5MSR5_9BACT</name>
<dbReference type="RefSeq" id="WP_322606977.1">
    <property type="nucleotide sequence ID" value="NZ_JARVCO010000002.1"/>
</dbReference>
<keyword evidence="1 3" id="KW-0413">Isomerase</keyword>
<evidence type="ECO:0000313" key="3">
    <source>
        <dbReference type="EMBL" id="MDZ8117172.1"/>
    </source>
</evidence>
<dbReference type="EC" id="5.2.1.8" evidence="3"/>
<dbReference type="Pfam" id="PF00639">
    <property type="entry name" value="Rotamase"/>
    <property type="match status" value="1"/>
</dbReference>
<proteinExistence type="predicted"/>
<dbReference type="PROSITE" id="PS50198">
    <property type="entry name" value="PPIC_PPIASE_2"/>
    <property type="match status" value="1"/>
</dbReference>
<reference evidence="3 4" key="1">
    <citation type="journal article" date="2024" name="Appl. Environ. Microbiol.">
        <title>Pontiella agarivorans sp. nov., a novel marine anaerobic bacterium capable of degrading macroalgal polysaccharides and fixing nitrogen.</title>
        <authorList>
            <person name="Liu N."/>
            <person name="Kivenson V."/>
            <person name="Peng X."/>
            <person name="Cui Z."/>
            <person name="Lankiewicz T.S."/>
            <person name="Gosselin K.M."/>
            <person name="English C.J."/>
            <person name="Blair E.M."/>
            <person name="O'Malley M.A."/>
            <person name="Valentine D.L."/>
        </authorList>
    </citation>
    <scope>NUCLEOTIDE SEQUENCE [LARGE SCALE GENOMIC DNA]</scope>
    <source>
        <strain evidence="3 4">NLcol2</strain>
    </source>
</reference>
<protein>
    <submittedName>
        <fullName evidence="3">Peptidylprolyl isomerase</fullName>
        <ecNumber evidence="3">5.2.1.8</ecNumber>
    </submittedName>
</protein>
<dbReference type="PANTHER" id="PTHR47245:SF2">
    <property type="entry name" value="PEPTIDYL-PROLYL CIS-TRANS ISOMERASE HP_0175-RELATED"/>
    <property type="match status" value="1"/>
</dbReference>
<evidence type="ECO:0000256" key="1">
    <source>
        <dbReference type="PROSITE-ProRule" id="PRU00278"/>
    </source>
</evidence>
<dbReference type="SUPFAM" id="SSF109998">
    <property type="entry name" value="Triger factor/SurA peptide-binding domain-like"/>
    <property type="match status" value="1"/>
</dbReference>
<dbReference type="GO" id="GO:0003755">
    <property type="term" value="F:peptidyl-prolyl cis-trans isomerase activity"/>
    <property type="evidence" value="ECO:0007669"/>
    <property type="project" value="UniProtKB-EC"/>
</dbReference>
<evidence type="ECO:0000259" key="2">
    <source>
        <dbReference type="PROSITE" id="PS50198"/>
    </source>
</evidence>
<dbReference type="PANTHER" id="PTHR47245">
    <property type="entry name" value="PEPTIDYLPROLYL ISOMERASE"/>
    <property type="match status" value="1"/>
</dbReference>
<dbReference type="InterPro" id="IPR027304">
    <property type="entry name" value="Trigger_fact/SurA_dom_sf"/>
</dbReference>
<evidence type="ECO:0000313" key="4">
    <source>
        <dbReference type="Proteomes" id="UP001290861"/>
    </source>
</evidence>
<sequence length="303" mass="34707">MSEEKITTEEAKPVLVNGEEVSEGLIQQELQMLRERYSQEMSYTEMDEKAAKIESDARENAVERVLLMQKAREEIEELRPEEVEARFLALQEQHGGSDEFNKRFELTGDDVKKIKDDIADGVRLEKYFEKICAGVERPVEADSRAYYAAHEENFRIPESVHAAHIVQHPSPELPLERVNADLLNALERLKKGEDFEALAKEFSHCDDGQHDLGWFGRGQMVPSFEEVAFSTPAGACSDIFQTEFGYHILKVYEYKPAETRPYDEVRYDIESLLYDERKNEAIGAVADALRAEAKIENLVIVEE</sequence>
<feature type="domain" description="PpiC" evidence="2">
    <location>
        <begin position="157"/>
        <end position="253"/>
    </location>
</feature>
<gene>
    <name evidence="3" type="ORF">P9H32_00915</name>
</gene>
<dbReference type="InterPro" id="IPR050245">
    <property type="entry name" value="PrsA_foldase"/>
</dbReference>
<organism evidence="3 4">
    <name type="scientific">Pontiella agarivorans</name>
    <dbReference type="NCBI Taxonomy" id="3038953"/>
    <lineage>
        <taxon>Bacteria</taxon>
        <taxon>Pseudomonadati</taxon>
        <taxon>Kiritimatiellota</taxon>
        <taxon>Kiritimatiellia</taxon>
        <taxon>Kiritimatiellales</taxon>
        <taxon>Pontiellaceae</taxon>
        <taxon>Pontiella</taxon>
    </lineage>
</organism>
<dbReference type="EMBL" id="JARVCO010000002">
    <property type="protein sequence ID" value="MDZ8117172.1"/>
    <property type="molecule type" value="Genomic_DNA"/>
</dbReference>
<keyword evidence="1" id="KW-0697">Rotamase</keyword>
<dbReference type="SUPFAM" id="SSF54534">
    <property type="entry name" value="FKBP-like"/>
    <property type="match status" value="1"/>
</dbReference>
<comment type="caution">
    <text evidence="3">The sequence shown here is derived from an EMBL/GenBank/DDBJ whole genome shotgun (WGS) entry which is preliminary data.</text>
</comment>
<dbReference type="InterPro" id="IPR046357">
    <property type="entry name" value="PPIase_dom_sf"/>
</dbReference>
<keyword evidence="4" id="KW-1185">Reference proteome</keyword>
<dbReference type="Proteomes" id="UP001290861">
    <property type="component" value="Unassembled WGS sequence"/>
</dbReference>
<dbReference type="Gene3D" id="1.10.4030.10">
    <property type="entry name" value="Porin chaperone SurA, peptide-binding domain"/>
    <property type="match status" value="1"/>
</dbReference>
<dbReference type="Gene3D" id="3.10.50.40">
    <property type="match status" value="1"/>
</dbReference>
<dbReference type="InterPro" id="IPR000297">
    <property type="entry name" value="PPIase_PpiC"/>
</dbReference>